<reference evidence="2" key="1">
    <citation type="submission" date="2020-11" db="EMBL/GenBank/DDBJ databases">
        <authorList>
            <person name="Tran Van P."/>
        </authorList>
    </citation>
    <scope>NUCLEOTIDE SEQUENCE</scope>
</reference>
<organism evidence="2">
    <name type="scientific">Timema shepardi</name>
    <name type="common">Walking stick</name>
    <dbReference type="NCBI Taxonomy" id="629360"/>
    <lineage>
        <taxon>Eukaryota</taxon>
        <taxon>Metazoa</taxon>
        <taxon>Ecdysozoa</taxon>
        <taxon>Arthropoda</taxon>
        <taxon>Hexapoda</taxon>
        <taxon>Insecta</taxon>
        <taxon>Pterygota</taxon>
        <taxon>Neoptera</taxon>
        <taxon>Polyneoptera</taxon>
        <taxon>Phasmatodea</taxon>
        <taxon>Timematodea</taxon>
        <taxon>Timematoidea</taxon>
        <taxon>Timematidae</taxon>
        <taxon>Timema</taxon>
    </lineage>
</organism>
<dbReference type="EMBL" id="OC004260">
    <property type="protein sequence ID" value="CAD7264280.1"/>
    <property type="molecule type" value="Genomic_DNA"/>
</dbReference>
<dbReference type="AlphaFoldDB" id="A0A7R9B0W7"/>
<evidence type="ECO:0000313" key="2">
    <source>
        <dbReference type="EMBL" id="CAD7264280.1"/>
    </source>
</evidence>
<proteinExistence type="predicted"/>
<evidence type="ECO:0000256" key="1">
    <source>
        <dbReference type="SAM" id="MobiDB-lite"/>
    </source>
</evidence>
<name>A0A7R9B0W7_TIMSH</name>
<feature type="region of interest" description="Disordered" evidence="1">
    <location>
        <begin position="170"/>
        <end position="197"/>
    </location>
</feature>
<accession>A0A7R9B0W7</accession>
<feature type="compositionally biased region" description="Low complexity" evidence="1">
    <location>
        <begin position="176"/>
        <end position="197"/>
    </location>
</feature>
<protein>
    <submittedName>
        <fullName evidence="2">Uncharacterized protein</fullName>
    </submittedName>
</protein>
<sequence>MSTDYYTGCLWITGTNFTRERNKNTAKTLGCVVGRCLSAYCRRAWKKLNSRLWGLDGKRKYRNNYKNGVNYSTARCEDMVMTRKRCKVDLSLPARFYLGSGQTRPQSSDGLHRRFFPQSVRSCCLNTLPAALRGILPINLTPPANFLNGATRGSTNATISASVKLASWRRTTNARGSSPASTSGTPTTATSATPGSCSTTFSSSVGETCNILFQEEFKREPWVTSCRNTNSPARRGVSQTPHPPGVSVLISDLLFHLGISQCLEERGPLVGLRRGSERYVHSGERSLAERVCPLVPAELPPDAVRDRGHKLPAQPQLGTELHGECFRVVFLLAHVPFDLIHQRSVANMDIQLDYDALVTVLFGDTVRRETFDLLTDGLGDSGHKRSVSSKHRGNVLTFLLLTLFLLMGDACGTASSDGTHGMLFLALPSLGTGGSEEWTDTALYFSSLPSMISSTSDARNKEILDAKTC</sequence>
<gene>
    <name evidence="2" type="ORF">TSIB3V08_LOCUS8334</name>
</gene>